<dbReference type="SUPFAM" id="SSF49785">
    <property type="entry name" value="Galactose-binding domain-like"/>
    <property type="match status" value="1"/>
</dbReference>
<comment type="similarity">
    <text evidence="3">Belongs to the polysaccharide lyase 4 family.</text>
</comment>
<feature type="signal peptide" evidence="8">
    <location>
        <begin position="1"/>
        <end position="40"/>
    </location>
</feature>
<dbReference type="EC" id="4.2.2.23" evidence="4"/>
<dbReference type="PANTHER" id="PTHR32018">
    <property type="entry name" value="RHAMNOGALACTURONATE LYASE FAMILY PROTEIN"/>
    <property type="match status" value="1"/>
</dbReference>
<dbReference type="AlphaFoldDB" id="A0A178IPV3"/>
<keyword evidence="7" id="KW-0456">Lyase</keyword>
<evidence type="ECO:0000259" key="10">
    <source>
        <dbReference type="Pfam" id="PF14686"/>
    </source>
</evidence>
<dbReference type="InterPro" id="IPR029413">
    <property type="entry name" value="RG-lyase_II"/>
</dbReference>
<dbReference type="Pfam" id="PF14683">
    <property type="entry name" value="CBM-like"/>
    <property type="match status" value="1"/>
</dbReference>
<dbReference type="Gene3D" id="2.60.120.260">
    <property type="entry name" value="Galactose-binding domain-like"/>
    <property type="match status" value="1"/>
</dbReference>
<dbReference type="Pfam" id="PF14686">
    <property type="entry name" value="fn3_3"/>
    <property type="match status" value="1"/>
</dbReference>
<keyword evidence="6 8" id="KW-0732">Signal</keyword>
<evidence type="ECO:0000256" key="1">
    <source>
        <dbReference type="ARBA" id="ARBA00001324"/>
    </source>
</evidence>
<accession>A0A178IPV3</accession>
<evidence type="ECO:0000313" key="11">
    <source>
        <dbReference type="EMBL" id="OAM91822.1"/>
    </source>
</evidence>
<name>A0A178IPV3_9BACT</name>
<organism evidence="11 12">
    <name type="scientific">Termitidicoccus mucosus</name>
    <dbReference type="NCBI Taxonomy" id="1184151"/>
    <lineage>
        <taxon>Bacteria</taxon>
        <taxon>Pseudomonadati</taxon>
        <taxon>Verrucomicrobiota</taxon>
        <taxon>Opitutia</taxon>
        <taxon>Opitutales</taxon>
        <taxon>Opitutaceae</taxon>
        <taxon>Termitidicoccus</taxon>
    </lineage>
</organism>
<evidence type="ECO:0000256" key="8">
    <source>
        <dbReference type="SAM" id="SignalP"/>
    </source>
</evidence>
<dbReference type="CDD" id="cd10316">
    <property type="entry name" value="RGL4_M"/>
    <property type="match status" value="1"/>
</dbReference>
<feature type="domain" description="Rhamnogalacturonan lyase" evidence="9">
    <location>
        <begin position="449"/>
        <end position="619"/>
    </location>
</feature>
<dbReference type="InterPro" id="IPR008979">
    <property type="entry name" value="Galactose-bd-like_sf"/>
</dbReference>
<comment type="catalytic activity">
    <reaction evidence="1">
        <text>Endotype eliminative cleavage of L-alpha-rhamnopyranosyl-(1-&gt;4)-alpha-D-galactopyranosyluronic acid bonds of rhamnogalacturonan I domains in ramified hairy regions of pectin leaving L-rhamnopyranose at the reducing end and 4-deoxy-4,5-unsaturated D-galactopyranosyluronic acid at the non-reducing end.</text>
        <dbReference type="EC" id="4.2.2.23"/>
    </reaction>
</comment>
<dbReference type="STRING" id="1184151.AW736_01265"/>
<protein>
    <recommendedName>
        <fullName evidence="4">rhamnogalacturonan endolyase</fullName>
        <ecNumber evidence="4">4.2.2.23</ecNumber>
    </recommendedName>
</protein>
<sequence length="622" mass="68557">MKHLIMTYFIMTKTRPRHSISRARLLAGLAVLPLCASLHASPPAARPVALEEDAKAIVLSNGLVRAELDRASGNLVRLWLGERQVLSNPSYLDWHTGGSQRLARPAVSIPADPRANGGAKAEVVFAQQGRGEIDVALHYVMLPGERALRMFAVFSHPADRREFRMAQARYVTRLSDKLFETVSVDAERFRELPPFDTPVEALGPKESLRFTAGPWQGGITDKYHYFTDAGGHFVHGWTGKDSKLGCWIVYGSTEDQNGGPTRQHNTAHWQRILLKILACSHYGAPNTVAPAGRVWEKVYGPWMLYLNEGDAPAALRADAERQAAAERAAWPAAWIEHPAFAGAAERGGVRGRLVVRDPQAPGASAAGAWVGLAEPSPDWQQQALNYQHWVRADAQGRFSIPAARAGGYTLYAFVGGVLGEFRRAGIVVTAGGASDLGELVWTPGRHGRQLWEIGTADRTAKEFRHGDDHRHWGLWLKYPREFPEDVVFTIGQSDWRRDWNYAQVTRAGTDGRHRGTTWRVLFDGDEAAAKAGGDAVLRLAFAGTHGAVLRVLVNGREAAVLRDFPGDNAMIRAGIHGQYSARDVRFPSGWLRAGRNEIALEQQEGGAPAKYIMYDYLRLEVP</sequence>
<dbReference type="InterPro" id="IPR029411">
    <property type="entry name" value="RG-lyase_III"/>
</dbReference>
<dbReference type="Proteomes" id="UP000078486">
    <property type="component" value="Unassembled WGS sequence"/>
</dbReference>
<evidence type="ECO:0000256" key="4">
    <source>
        <dbReference type="ARBA" id="ARBA00012437"/>
    </source>
</evidence>
<evidence type="ECO:0000256" key="5">
    <source>
        <dbReference type="ARBA" id="ARBA00022525"/>
    </source>
</evidence>
<dbReference type="SUPFAM" id="SSF74650">
    <property type="entry name" value="Galactose mutarotase-like"/>
    <property type="match status" value="1"/>
</dbReference>
<keyword evidence="12" id="KW-1185">Reference proteome</keyword>
<feature type="domain" description="Rhamnogalacturonan lyase" evidence="10">
    <location>
        <begin position="366"/>
        <end position="434"/>
    </location>
</feature>
<proteinExistence type="inferred from homology"/>
<dbReference type="InterPro" id="IPR014718">
    <property type="entry name" value="GH-type_carb-bd"/>
</dbReference>
<evidence type="ECO:0000259" key="9">
    <source>
        <dbReference type="Pfam" id="PF14683"/>
    </source>
</evidence>
<dbReference type="OrthoDB" id="101122at2"/>
<dbReference type="PANTHER" id="PTHR32018:SF1">
    <property type="entry name" value="RHAMNOGALACTURONAN ENDOLYASE"/>
    <property type="match status" value="1"/>
</dbReference>
<dbReference type="Gene3D" id="2.60.40.1120">
    <property type="entry name" value="Carboxypeptidase-like, regulatory domain"/>
    <property type="match status" value="1"/>
</dbReference>
<dbReference type="GO" id="GO:0005576">
    <property type="term" value="C:extracellular region"/>
    <property type="evidence" value="ECO:0007669"/>
    <property type="project" value="UniProtKB-SubCell"/>
</dbReference>
<dbReference type="GO" id="GO:0005975">
    <property type="term" value="P:carbohydrate metabolic process"/>
    <property type="evidence" value="ECO:0007669"/>
    <property type="project" value="InterPro"/>
</dbReference>
<gene>
    <name evidence="11" type="ORF">AW736_01265</name>
</gene>
<evidence type="ECO:0000256" key="6">
    <source>
        <dbReference type="ARBA" id="ARBA00022729"/>
    </source>
</evidence>
<dbReference type="EMBL" id="LRRQ01000013">
    <property type="protein sequence ID" value="OAM91822.1"/>
    <property type="molecule type" value="Genomic_DNA"/>
</dbReference>
<evidence type="ECO:0000256" key="7">
    <source>
        <dbReference type="ARBA" id="ARBA00023239"/>
    </source>
</evidence>
<comment type="subcellular location">
    <subcellularLocation>
        <location evidence="2">Secreted</location>
    </subcellularLocation>
</comment>
<dbReference type="GO" id="GO:0030246">
    <property type="term" value="F:carbohydrate binding"/>
    <property type="evidence" value="ECO:0007669"/>
    <property type="project" value="InterPro"/>
</dbReference>
<evidence type="ECO:0000256" key="2">
    <source>
        <dbReference type="ARBA" id="ARBA00004613"/>
    </source>
</evidence>
<dbReference type="InterPro" id="IPR013784">
    <property type="entry name" value="Carb-bd-like_fold"/>
</dbReference>
<reference evidence="11 12" key="1">
    <citation type="submission" date="2016-01" db="EMBL/GenBank/DDBJ databases">
        <title>High potential of lignocellulose degradation of a new Verrucomicrobia species.</title>
        <authorList>
            <person name="Wang Y."/>
            <person name="Shi Y."/>
            <person name="Qiu Z."/>
            <person name="Liu S."/>
            <person name="Yang H."/>
        </authorList>
    </citation>
    <scope>NUCLEOTIDE SEQUENCE [LARGE SCALE GENOMIC DNA]</scope>
    <source>
        <strain evidence="11 12">TSB47</strain>
    </source>
</reference>
<dbReference type="InterPro" id="IPR051850">
    <property type="entry name" value="Polysacch_Lyase_4"/>
</dbReference>
<evidence type="ECO:0000313" key="12">
    <source>
        <dbReference type="Proteomes" id="UP000078486"/>
    </source>
</evidence>
<evidence type="ECO:0000256" key="3">
    <source>
        <dbReference type="ARBA" id="ARBA00010418"/>
    </source>
</evidence>
<keyword evidence="5" id="KW-0964">Secreted</keyword>
<dbReference type="InterPro" id="IPR011013">
    <property type="entry name" value="Gal_mutarotase_sf_dom"/>
</dbReference>
<dbReference type="Gene3D" id="2.70.98.10">
    <property type="match status" value="1"/>
</dbReference>
<comment type="caution">
    <text evidence="11">The sequence shown here is derived from an EMBL/GenBank/DDBJ whole genome shotgun (WGS) entry which is preliminary data.</text>
</comment>
<feature type="chain" id="PRO_5008089238" description="rhamnogalacturonan endolyase" evidence="8">
    <location>
        <begin position="41"/>
        <end position="622"/>
    </location>
</feature>
<dbReference type="SUPFAM" id="SSF49452">
    <property type="entry name" value="Starch-binding domain-like"/>
    <property type="match status" value="1"/>
</dbReference>
<dbReference type="GO" id="GO:0102210">
    <property type="term" value="F:rhamnogalacturonan endolyase activity"/>
    <property type="evidence" value="ECO:0007669"/>
    <property type="project" value="UniProtKB-EC"/>
</dbReference>
<dbReference type="CDD" id="cd10317">
    <property type="entry name" value="RGL4_C"/>
    <property type="match status" value="1"/>
</dbReference>